<keyword evidence="3" id="KW-1185">Reference proteome</keyword>
<feature type="transmembrane region" description="Helical" evidence="1">
    <location>
        <begin position="34"/>
        <end position="56"/>
    </location>
</feature>
<gene>
    <name evidence="2" type="ORF">CR152_19075</name>
</gene>
<dbReference type="AlphaFoldDB" id="A0A2D2DN36"/>
<evidence type="ECO:0008006" key="4">
    <source>
        <dbReference type="Google" id="ProtNLM"/>
    </source>
</evidence>
<name>A0A2D2DN36_9BURK</name>
<dbReference type="KEGG" id="mass:CR152_19075"/>
<organism evidence="2 3">
    <name type="scientific">Massilia violaceinigra</name>
    <dbReference type="NCBI Taxonomy" id="2045208"/>
    <lineage>
        <taxon>Bacteria</taxon>
        <taxon>Pseudomonadati</taxon>
        <taxon>Pseudomonadota</taxon>
        <taxon>Betaproteobacteria</taxon>
        <taxon>Burkholderiales</taxon>
        <taxon>Oxalobacteraceae</taxon>
        <taxon>Telluria group</taxon>
        <taxon>Massilia</taxon>
    </lineage>
</organism>
<dbReference type="PANTHER" id="PTHR34219">
    <property type="entry name" value="IRON-REGULATED INNER MEMBRANE PROTEIN-RELATED"/>
    <property type="match status" value="1"/>
</dbReference>
<dbReference type="Pfam" id="PF03929">
    <property type="entry name" value="PepSY_TM"/>
    <property type="match status" value="1"/>
</dbReference>
<dbReference type="Proteomes" id="UP000229897">
    <property type="component" value="Chromosome"/>
</dbReference>
<keyword evidence="1" id="KW-0812">Transmembrane</keyword>
<keyword evidence="1" id="KW-0472">Membrane</keyword>
<reference evidence="2" key="1">
    <citation type="submission" date="2017-10" db="EMBL/GenBank/DDBJ databases">
        <title>Massilia psychrophilum sp. nov., a novel purple-pigmented bacterium isolated from Tianshan glacier, Xinjiang Municipality, China.</title>
        <authorList>
            <person name="Wang H."/>
        </authorList>
    </citation>
    <scope>NUCLEOTIDE SEQUENCE [LARGE SCALE GENOMIC DNA]</scope>
    <source>
        <strain evidence="2">B2</strain>
    </source>
</reference>
<sequence length="511" mass="55459">MRRCCSTVQSSWAIALADHPQADSRKAWYLLHSWAGIVLALAIYVVCASGCVALFVHELQLWQYPELQRIAAPAGGVVNVKAVLNEAKLAGLIQDRATLQLPRYSNGVILRLQDDSGRMAVFDPTSGALLGIKPEGFGRALRVLHSDLLLPFPWGTFLTGFLGITLMFLVLTGVVMHRRFYRDIFTLRTGRSWRLSWSDAHKLAGTWGIAFLGMMGFTGSVLGLAGLLLLQTAVVAHKGDSGKAYAEIGGKTESASGTLAPLGATAPMLARDIRGEPFIPRFFTIAHIGDEKATVTVEGERPDYLSTNDRKVFDREGRLLATPRGVGNGAGWRTYSALLPLHFAEFGDATLKFVYLLLGIAACLMPVSGILLWLDRHRRDNTMARAQHLMRGLAAGVTIGFPIAVATLFLAARLAPQWMAQQGNPVLALCSAWLATVAWALWRAEKPHVERGLLGLAGILFVLVAPVNAWVSGDAVLFALAQPLHTSHVVDGVMLALGLSLLSAYRHLKQY</sequence>
<proteinExistence type="predicted"/>
<protein>
    <recommendedName>
        <fullName evidence="4">Peptidase</fullName>
    </recommendedName>
</protein>
<evidence type="ECO:0000313" key="3">
    <source>
        <dbReference type="Proteomes" id="UP000229897"/>
    </source>
</evidence>
<dbReference type="InterPro" id="IPR005625">
    <property type="entry name" value="PepSY-ass_TM"/>
</dbReference>
<keyword evidence="1" id="KW-1133">Transmembrane helix</keyword>
<evidence type="ECO:0000256" key="1">
    <source>
        <dbReference type="SAM" id="Phobius"/>
    </source>
</evidence>
<feature type="transmembrane region" description="Helical" evidence="1">
    <location>
        <begin position="485"/>
        <end position="505"/>
    </location>
</feature>
<feature type="transmembrane region" description="Helical" evidence="1">
    <location>
        <begin position="204"/>
        <end position="230"/>
    </location>
</feature>
<accession>A0A2D2DN36</accession>
<feature type="transmembrane region" description="Helical" evidence="1">
    <location>
        <begin position="454"/>
        <end position="473"/>
    </location>
</feature>
<dbReference type="PANTHER" id="PTHR34219:SF4">
    <property type="entry name" value="PEPSY DOMAIN-CONTAINING PROTEIN"/>
    <property type="match status" value="1"/>
</dbReference>
<feature type="transmembrane region" description="Helical" evidence="1">
    <location>
        <begin position="353"/>
        <end position="373"/>
    </location>
</feature>
<feature type="transmembrane region" description="Helical" evidence="1">
    <location>
        <begin position="424"/>
        <end position="442"/>
    </location>
</feature>
<feature type="transmembrane region" description="Helical" evidence="1">
    <location>
        <begin position="154"/>
        <end position="176"/>
    </location>
</feature>
<evidence type="ECO:0000313" key="2">
    <source>
        <dbReference type="EMBL" id="ATQ76396.1"/>
    </source>
</evidence>
<dbReference type="EMBL" id="CP024608">
    <property type="protein sequence ID" value="ATQ76396.1"/>
    <property type="molecule type" value="Genomic_DNA"/>
</dbReference>
<feature type="transmembrane region" description="Helical" evidence="1">
    <location>
        <begin position="393"/>
        <end position="412"/>
    </location>
</feature>